<dbReference type="SMART" id="SM00028">
    <property type="entry name" value="TPR"/>
    <property type="match status" value="4"/>
</dbReference>
<dbReference type="PROSITE" id="PS50005">
    <property type="entry name" value="TPR"/>
    <property type="match status" value="1"/>
</dbReference>
<dbReference type="EMBL" id="JAVHNS010000010">
    <property type="protein sequence ID" value="KAK6342244.1"/>
    <property type="molecule type" value="Genomic_DNA"/>
</dbReference>
<dbReference type="InterPro" id="IPR051722">
    <property type="entry name" value="Endocytosis_PI4K-reg_protein"/>
</dbReference>
<name>A0AAV9ULL9_9PEZI</name>
<dbReference type="InterPro" id="IPR011990">
    <property type="entry name" value="TPR-like_helical_dom_sf"/>
</dbReference>
<feature type="repeat" description="TPR" evidence="3">
    <location>
        <begin position="1002"/>
        <end position="1035"/>
    </location>
</feature>
<protein>
    <submittedName>
        <fullName evidence="5">Uncharacterized protein</fullName>
    </submittedName>
</protein>
<dbReference type="InterPro" id="IPR019734">
    <property type="entry name" value="TPR_rpt"/>
</dbReference>
<feature type="region of interest" description="Disordered" evidence="4">
    <location>
        <begin position="751"/>
        <end position="878"/>
    </location>
</feature>
<sequence>MSASKAATYLHLLDTARCSGDWSQVPELARKLTKHAGAAKKCITETALLDHDTSPQRRSLHKNHAIVVTSSALTKASSSYSTSATGQPSASSTATGTASMLVSIAALAQTYEDEIARFKSENAASQAEEAAAAAAAAEGDTATAKRKSKKYAEHIVTSAEEIYQAEVTLAYLHHLLRSHRVVLMILPPQPPPRDQITQEWTKVCAIKALCLKGMAQEALKMKEEAIQTYKGLPIPDFSSGVGSSGSEAIWWIRKTLSRFAIASWELFEGVESPDTPHEAHAEDEYDEEDGLDELDAAHAGLNPVKEEEVEVVPEDRPELKRVLTESGLIGAFRAYHAFSMSLTKIRPVTSTASLTGAASTLMKTDKSSAEDDASRKTIYETYLKVVSKYLKTQIDRDEEISEDLRAEIASIEEIYEGLLLKVTKFPHASKVNQDVLTWVDTVVANWTILGSRGSDAGRIVEILYRAAGKTFHSPRILRHLFVTLTAVGNFHDAQLSLDTYITLIKRGKARIEKEKSGTHATSEEDFDTDSEILTTCVQGIRFLVKYFPDQSTKAMEIASTIKTWIFEWKTEDTTILALVWRGIGLANASWSHQTVESTQRGEIQDRAIAAFKKSLEYQPDGFEALFDLGMMYAETRDIDSAIDAVRGVAEMEEKCIPAWHLLTLLLTSKGDWETALTVSEAIFSLIDENEQLSLGLGNRDGLVEIKITQLAIIEMLEGPESAVNLADELLGLYTRLFPGVLPSSAVVGSGSMRDSVMEVDRPATRGRAGTTGGMPAIQVTDAKGASASDPALSKRPGTRPTTRGSSVGKNSLKKKKRRSMIADPLTDDEKSSGREGGPNKLHRTPSQKSTKSTKSSKSVGAKSHKSHHTSAEKSISPSVAADNVAAQAIQVNRPLSGAPSSVLSDKNINNGNGVHNLPISGVPSPIKQYMDDRPMMNRPAYLREPVLPELDEKKRVEAILKKIWLVVSGLYRRAEMFEDAKVAVEEAAGVAEGGRVEGGSDPDVWAERGFLSFSQKQLLDAQKYFETALSYSPDHALGIVGLSRVLLSFSENNSESSNNGNSYNSDRESTAARDRASGLLQTLTKLGHGWDMSEAWFELAREYEMSGGVEKAKEVYWWVVKLEDTRGVRAWGSVIPTVL</sequence>
<feature type="compositionally biased region" description="Polar residues" evidence="4">
    <location>
        <begin position="799"/>
        <end position="809"/>
    </location>
</feature>
<dbReference type="SUPFAM" id="SSF48452">
    <property type="entry name" value="TPR-like"/>
    <property type="match status" value="1"/>
</dbReference>
<organism evidence="5 6">
    <name type="scientific">Orbilia blumenaviensis</name>
    <dbReference type="NCBI Taxonomy" id="1796055"/>
    <lineage>
        <taxon>Eukaryota</taxon>
        <taxon>Fungi</taxon>
        <taxon>Dikarya</taxon>
        <taxon>Ascomycota</taxon>
        <taxon>Pezizomycotina</taxon>
        <taxon>Orbiliomycetes</taxon>
        <taxon>Orbiliales</taxon>
        <taxon>Orbiliaceae</taxon>
        <taxon>Orbilia</taxon>
    </lineage>
</organism>
<dbReference type="PANTHER" id="PTHR23083:SF464">
    <property type="entry name" value="TETRATRICOPEPTIDE REPEAT DOMAIN 7, ISOFORM A"/>
    <property type="match status" value="1"/>
</dbReference>
<comment type="similarity">
    <text evidence="2">Belongs to the YPP1 family.</text>
</comment>
<evidence type="ECO:0000256" key="1">
    <source>
        <dbReference type="ARBA" id="ARBA00002550"/>
    </source>
</evidence>
<evidence type="ECO:0000256" key="2">
    <source>
        <dbReference type="ARBA" id="ARBA00038251"/>
    </source>
</evidence>
<dbReference type="Gene3D" id="1.25.40.10">
    <property type="entry name" value="Tetratricopeptide repeat domain"/>
    <property type="match status" value="2"/>
</dbReference>
<evidence type="ECO:0000256" key="3">
    <source>
        <dbReference type="PROSITE-ProRule" id="PRU00339"/>
    </source>
</evidence>
<keyword evidence="3" id="KW-0802">TPR repeat</keyword>
<comment type="caution">
    <text evidence="5">The sequence shown here is derived from an EMBL/GenBank/DDBJ whole genome shotgun (WGS) entry which is preliminary data.</text>
</comment>
<feature type="compositionally biased region" description="Low complexity" evidence="4">
    <location>
        <begin position="765"/>
        <end position="776"/>
    </location>
</feature>
<dbReference type="AlphaFoldDB" id="A0AAV9ULL9"/>
<comment type="function">
    <text evidence="1">Involved in endocytosis.</text>
</comment>
<reference evidence="5 6" key="1">
    <citation type="submission" date="2019-10" db="EMBL/GenBank/DDBJ databases">
        <authorList>
            <person name="Palmer J.M."/>
        </authorList>
    </citation>
    <scope>NUCLEOTIDE SEQUENCE [LARGE SCALE GENOMIC DNA]</scope>
    <source>
        <strain evidence="5 6">TWF730</strain>
    </source>
</reference>
<evidence type="ECO:0000313" key="5">
    <source>
        <dbReference type="EMBL" id="KAK6342244.1"/>
    </source>
</evidence>
<feature type="compositionally biased region" description="Low complexity" evidence="4">
    <location>
        <begin position="848"/>
        <end position="858"/>
    </location>
</feature>
<evidence type="ECO:0000313" key="6">
    <source>
        <dbReference type="Proteomes" id="UP001373714"/>
    </source>
</evidence>
<proteinExistence type="inferred from homology"/>
<evidence type="ECO:0000256" key="4">
    <source>
        <dbReference type="SAM" id="MobiDB-lite"/>
    </source>
</evidence>
<gene>
    <name evidence="5" type="ORF">TWF730_001721</name>
</gene>
<accession>A0AAV9ULL9</accession>
<dbReference type="Proteomes" id="UP001373714">
    <property type="component" value="Unassembled WGS sequence"/>
</dbReference>
<dbReference type="PANTHER" id="PTHR23083">
    <property type="entry name" value="TETRATRICOPEPTIDE REPEAT PROTEIN, TPR"/>
    <property type="match status" value="1"/>
</dbReference>
<keyword evidence="6" id="KW-1185">Reference proteome</keyword>